<sequence>MLVRPRPPPPPHPPSNCNFPCTATPSQTCGGDGTLHTHPHISLFGDRTRFSGNTSSPPLAVVPRVAAYTLRHCYEDVGQKTLSAKMVASDNMTVEMCAGFCGGWTYFGLEYASECWCGGGVSGEARV</sequence>
<protein>
    <recommendedName>
        <fullName evidence="1">WSC domain-containing protein</fullName>
    </recommendedName>
</protein>
<proteinExistence type="predicted"/>
<comment type="caution">
    <text evidence="2">The sequence shown here is derived from an EMBL/GenBank/DDBJ whole genome shotgun (WGS) entry which is preliminary data.</text>
</comment>
<dbReference type="Pfam" id="PF01822">
    <property type="entry name" value="WSC"/>
    <property type="match status" value="1"/>
</dbReference>
<reference evidence="2 3" key="1">
    <citation type="submission" date="2020-01" db="EMBL/GenBank/DDBJ databases">
        <authorList>
            <consortium name="DOE Joint Genome Institute"/>
            <person name="Haridas S."/>
            <person name="Albert R."/>
            <person name="Binder M."/>
            <person name="Bloem J."/>
            <person name="Labutti K."/>
            <person name="Salamov A."/>
            <person name="Andreopoulos B."/>
            <person name="Baker S.E."/>
            <person name="Barry K."/>
            <person name="Bills G."/>
            <person name="Bluhm B.H."/>
            <person name="Cannon C."/>
            <person name="Castanera R."/>
            <person name="Culley D.E."/>
            <person name="Daum C."/>
            <person name="Ezra D."/>
            <person name="Gonzalez J.B."/>
            <person name="Henrissat B."/>
            <person name="Kuo A."/>
            <person name="Liang C."/>
            <person name="Lipzen A."/>
            <person name="Lutzoni F."/>
            <person name="Magnuson J."/>
            <person name="Mondo S."/>
            <person name="Nolan M."/>
            <person name="Ohm R."/>
            <person name="Pangilinan J."/>
            <person name="Park H.-J.H."/>
            <person name="Ramirez L."/>
            <person name="Alfaro M."/>
            <person name="Sun H."/>
            <person name="Tritt A."/>
            <person name="Yoshinaga Y."/>
            <person name="Zwiers L.-H.L."/>
            <person name="Turgeon B.G."/>
            <person name="Goodwin S.B."/>
            <person name="Spatafora J.W."/>
            <person name="Crous P.W."/>
            <person name="Grigoriev I.V."/>
        </authorList>
    </citation>
    <scope>NUCLEOTIDE SEQUENCE [LARGE SCALE GENOMIC DNA]</scope>
    <source>
        <strain evidence="2 3">CBS 611.86</strain>
    </source>
</reference>
<dbReference type="OrthoDB" id="2019572at2759"/>
<evidence type="ECO:0000259" key="1">
    <source>
        <dbReference type="Pfam" id="PF01822"/>
    </source>
</evidence>
<keyword evidence="3" id="KW-1185">Reference proteome</keyword>
<dbReference type="InterPro" id="IPR002889">
    <property type="entry name" value="WSC_carb-bd"/>
</dbReference>
<organism evidence="2 3">
    <name type="scientific">Massariosphaeria phaeospora</name>
    <dbReference type="NCBI Taxonomy" id="100035"/>
    <lineage>
        <taxon>Eukaryota</taxon>
        <taxon>Fungi</taxon>
        <taxon>Dikarya</taxon>
        <taxon>Ascomycota</taxon>
        <taxon>Pezizomycotina</taxon>
        <taxon>Dothideomycetes</taxon>
        <taxon>Pleosporomycetidae</taxon>
        <taxon>Pleosporales</taxon>
        <taxon>Pleosporales incertae sedis</taxon>
        <taxon>Massariosphaeria</taxon>
    </lineage>
</organism>
<gene>
    <name evidence="2" type="ORF">BDV95DRAFT_556445</name>
</gene>
<dbReference type="EMBL" id="JAADJZ010000001">
    <property type="protein sequence ID" value="KAF2877974.1"/>
    <property type="molecule type" value="Genomic_DNA"/>
</dbReference>
<feature type="non-terminal residue" evidence="2">
    <location>
        <position position="127"/>
    </location>
</feature>
<accession>A0A7C8IEZ5</accession>
<evidence type="ECO:0000313" key="2">
    <source>
        <dbReference type="EMBL" id="KAF2877974.1"/>
    </source>
</evidence>
<feature type="domain" description="WSC" evidence="1">
    <location>
        <begin position="73"/>
        <end position="122"/>
    </location>
</feature>
<dbReference type="Proteomes" id="UP000481861">
    <property type="component" value="Unassembled WGS sequence"/>
</dbReference>
<name>A0A7C8IEZ5_9PLEO</name>
<evidence type="ECO:0000313" key="3">
    <source>
        <dbReference type="Proteomes" id="UP000481861"/>
    </source>
</evidence>
<dbReference type="AlphaFoldDB" id="A0A7C8IEZ5"/>